<organism evidence="3 4">
    <name type="scientific">Ensifer adhaerens</name>
    <name type="common">Sinorhizobium morelense</name>
    <dbReference type="NCBI Taxonomy" id="106592"/>
    <lineage>
        <taxon>Bacteria</taxon>
        <taxon>Pseudomonadati</taxon>
        <taxon>Pseudomonadota</taxon>
        <taxon>Alphaproteobacteria</taxon>
        <taxon>Hyphomicrobiales</taxon>
        <taxon>Rhizobiaceae</taxon>
        <taxon>Sinorhizobium/Ensifer group</taxon>
        <taxon>Ensifer</taxon>
    </lineage>
</organism>
<keyword evidence="3" id="KW-0966">Cell projection</keyword>
<proteinExistence type="predicted"/>
<feature type="region of interest" description="Disordered" evidence="1">
    <location>
        <begin position="277"/>
        <end position="333"/>
    </location>
</feature>
<feature type="transmembrane region" description="Helical" evidence="2">
    <location>
        <begin position="12"/>
        <end position="34"/>
    </location>
</feature>
<keyword evidence="2" id="KW-1133">Transmembrane helix</keyword>
<name>A0ABY8HL84_ENSAD</name>
<feature type="compositionally biased region" description="Basic and acidic residues" evidence="1">
    <location>
        <begin position="309"/>
        <end position="321"/>
    </location>
</feature>
<keyword evidence="3" id="KW-0282">Flagellum</keyword>
<dbReference type="GeneID" id="29519630"/>
<accession>A0ABY8HL84</accession>
<keyword evidence="4" id="KW-1185">Reference proteome</keyword>
<keyword evidence="2" id="KW-0812">Transmembrane</keyword>
<dbReference type="PANTHER" id="PTHR38766:SF1">
    <property type="entry name" value="FLAGELLAR PROTEIN FLIO"/>
    <property type="match status" value="1"/>
</dbReference>
<keyword evidence="3" id="KW-0969">Cilium</keyword>
<dbReference type="PANTHER" id="PTHR38766">
    <property type="entry name" value="FLAGELLAR PROTEIN FLIO"/>
    <property type="match status" value="1"/>
</dbReference>
<gene>
    <name evidence="3" type="ORF">P4B07_07895</name>
</gene>
<evidence type="ECO:0000313" key="4">
    <source>
        <dbReference type="Proteomes" id="UP001214094"/>
    </source>
</evidence>
<dbReference type="Proteomes" id="UP001214094">
    <property type="component" value="Chromosome"/>
</dbReference>
<evidence type="ECO:0000256" key="2">
    <source>
        <dbReference type="SAM" id="Phobius"/>
    </source>
</evidence>
<dbReference type="EMBL" id="CP121308">
    <property type="protein sequence ID" value="WFP92265.1"/>
    <property type="molecule type" value="Genomic_DNA"/>
</dbReference>
<protein>
    <submittedName>
        <fullName evidence="3">Flagellar biosynthetic protein FliO</fullName>
    </submittedName>
</protein>
<feature type="region of interest" description="Disordered" evidence="1">
    <location>
        <begin position="119"/>
        <end position="140"/>
    </location>
</feature>
<evidence type="ECO:0000256" key="1">
    <source>
        <dbReference type="SAM" id="MobiDB-lite"/>
    </source>
</evidence>
<dbReference type="RefSeq" id="WP_034794586.1">
    <property type="nucleotide sequence ID" value="NZ_CP015880.1"/>
</dbReference>
<evidence type="ECO:0000313" key="3">
    <source>
        <dbReference type="EMBL" id="WFP92265.1"/>
    </source>
</evidence>
<keyword evidence="2" id="KW-0472">Membrane</keyword>
<reference evidence="3 4" key="1">
    <citation type="submission" date="2023-03" db="EMBL/GenBank/DDBJ databases">
        <title>Comparative genome and transcriptome analysis combination mining strategies for increasing vitamin B12 production of Ensifer adhaerens strain.</title>
        <authorList>
            <person name="Yongheng L."/>
        </authorList>
    </citation>
    <scope>NUCLEOTIDE SEQUENCE [LARGE SCALE GENOMIC DNA]</scope>
    <source>
        <strain evidence="3 4">Casida A-T305</strain>
    </source>
</reference>
<sequence>MMETIIADNGSRFVVAAAAVAIGLLCLVAVLWIMRNRPSSPFIRGGKNRQPRLAVLDAAAVDTRRRLVLVRRDDVEHLIMIGGPTDIVIESRIVAGGDERPAVSERSAVIERKVTEPVGESRPAVREPVQQPAPSMQAAPVVATPVRPITRTEEQPVARVEPVAPMRVTAEQRPVAAPALAAEQRPLARPVAQPAPESPSITSVAAPAVNVDAAMNRPVAMAQTVQPQPIQMQPAQQLQRPAAIIQSQPQPQPQPAPATALSDFERLLDAEITGDLQRLGPATSVTPENRAPAHSGRQEPTLGAPVADGGHKEPTIEEEMNRMLADISAGRKP</sequence>
<dbReference type="InterPro" id="IPR052205">
    <property type="entry name" value="FliO/MopB"/>
</dbReference>